<dbReference type="PANTHER" id="PTHR43673">
    <property type="entry name" value="NAD(P)H NITROREDUCTASE YDGI-RELATED"/>
    <property type="match status" value="1"/>
</dbReference>
<dbReference type="InterPro" id="IPR029479">
    <property type="entry name" value="Nitroreductase"/>
</dbReference>
<evidence type="ECO:0000313" key="5">
    <source>
        <dbReference type="Proteomes" id="UP001649230"/>
    </source>
</evidence>
<protein>
    <submittedName>
        <fullName evidence="4">Nitroreductase family protein</fullName>
    </submittedName>
</protein>
<dbReference type="CDD" id="cd02138">
    <property type="entry name" value="TdsD-like"/>
    <property type="match status" value="1"/>
</dbReference>
<evidence type="ECO:0000259" key="3">
    <source>
        <dbReference type="Pfam" id="PF00881"/>
    </source>
</evidence>
<feature type="domain" description="Nitroreductase" evidence="3">
    <location>
        <begin position="81"/>
        <end position="163"/>
    </location>
</feature>
<evidence type="ECO:0000313" key="4">
    <source>
        <dbReference type="EMBL" id="UJF35971.1"/>
    </source>
</evidence>
<keyword evidence="2" id="KW-0560">Oxidoreductase</keyword>
<sequence>MSSLPPEIETHRQPDHEINPQFLTRWSPRSFTDQEVTDDVLFSLFEAARWAPSGGNMQPWRFIIARNPEDRASFHSFIVPGNREWCEKAPVLALVLSHKLTANGNPNTSHTFDAGTAWGYLALEADNQGLITHAMGGFDKQKARETLQVPEEYDLHAVIAIGYRGAVDALDPKFHEREVPSARVPLHQLLFEGAFGKTM</sequence>
<dbReference type="Gene3D" id="3.40.109.10">
    <property type="entry name" value="NADH Oxidase"/>
    <property type="match status" value="1"/>
</dbReference>
<dbReference type="EMBL" id="CP090978">
    <property type="protein sequence ID" value="UJF35971.1"/>
    <property type="molecule type" value="Genomic_DNA"/>
</dbReference>
<feature type="domain" description="Nitroreductase" evidence="3">
    <location>
        <begin position="24"/>
        <end position="73"/>
    </location>
</feature>
<dbReference type="RefSeq" id="WP_235122527.1">
    <property type="nucleotide sequence ID" value="NZ_CP090978.1"/>
</dbReference>
<accession>A0ABY3SSH9</accession>
<reference evidence="4 5" key="1">
    <citation type="journal article" date="2024" name="Int. J. Syst. Evol. Microbiol.">
        <title>Paenibacillus hexagrammi sp. nov., a novel bacterium isolated from the gut content of Hexagrammos agrammus.</title>
        <authorList>
            <person name="Jung H.K."/>
            <person name="Kim D.G."/>
            <person name="Zin H."/>
            <person name="Park J."/>
            <person name="Jung H."/>
            <person name="Kim Y.O."/>
            <person name="Kong H.J."/>
            <person name="Kim J.W."/>
            <person name="Kim Y.S."/>
        </authorList>
    </citation>
    <scope>NUCLEOTIDE SEQUENCE [LARGE SCALE GENOMIC DNA]</scope>
    <source>
        <strain evidence="4 5">YPD9-1</strain>
    </source>
</reference>
<evidence type="ECO:0000256" key="2">
    <source>
        <dbReference type="ARBA" id="ARBA00023002"/>
    </source>
</evidence>
<dbReference type="Pfam" id="PF00881">
    <property type="entry name" value="Nitroreductase"/>
    <property type="match status" value="2"/>
</dbReference>
<evidence type="ECO:0000256" key="1">
    <source>
        <dbReference type="ARBA" id="ARBA00007118"/>
    </source>
</evidence>
<dbReference type="InterPro" id="IPR000415">
    <property type="entry name" value="Nitroreductase-like"/>
</dbReference>
<keyword evidence="5" id="KW-1185">Reference proteome</keyword>
<dbReference type="PANTHER" id="PTHR43673:SF10">
    <property type="entry name" value="NADH DEHYDROGENASE_NAD(P)H NITROREDUCTASE XCC3605-RELATED"/>
    <property type="match status" value="1"/>
</dbReference>
<comment type="similarity">
    <text evidence="1">Belongs to the nitroreductase family.</text>
</comment>
<gene>
    <name evidence="4" type="ORF">L0M14_13325</name>
</gene>
<dbReference type="Proteomes" id="UP001649230">
    <property type="component" value="Chromosome"/>
</dbReference>
<name>A0ABY3SSH9_9BACL</name>
<organism evidence="4 5">
    <name type="scientific">Paenibacillus hexagrammi</name>
    <dbReference type="NCBI Taxonomy" id="2908839"/>
    <lineage>
        <taxon>Bacteria</taxon>
        <taxon>Bacillati</taxon>
        <taxon>Bacillota</taxon>
        <taxon>Bacilli</taxon>
        <taxon>Bacillales</taxon>
        <taxon>Paenibacillaceae</taxon>
        <taxon>Paenibacillus</taxon>
    </lineage>
</organism>
<dbReference type="SUPFAM" id="SSF55469">
    <property type="entry name" value="FMN-dependent nitroreductase-like"/>
    <property type="match status" value="1"/>
</dbReference>
<proteinExistence type="inferred from homology"/>